<name>A0ABD7S3P1_XANVA</name>
<organism evidence="4 5">
    <name type="scientific">Xanthomonas vasicola</name>
    <dbReference type="NCBI Taxonomy" id="56459"/>
    <lineage>
        <taxon>Bacteria</taxon>
        <taxon>Pseudomonadati</taxon>
        <taxon>Pseudomonadota</taxon>
        <taxon>Gammaproteobacteria</taxon>
        <taxon>Lysobacterales</taxon>
        <taxon>Lysobacteraceae</taxon>
        <taxon>Xanthomonas</taxon>
    </lineage>
</organism>
<dbReference type="AlphaFoldDB" id="A0ABD7S3P1"/>
<evidence type="ECO:0000256" key="1">
    <source>
        <dbReference type="ARBA" id="ARBA00022529"/>
    </source>
</evidence>
<evidence type="ECO:0000256" key="2">
    <source>
        <dbReference type="ARBA" id="ARBA00022638"/>
    </source>
</evidence>
<dbReference type="GO" id="GO:0003824">
    <property type="term" value="F:catalytic activity"/>
    <property type="evidence" value="ECO:0007669"/>
    <property type="project" value="UniProtKB-KW"/>
</dbReference>
<dbReference type="InterPro" id="IPR031922">
    <property type="entry name" value="Pesticin_C"/>
</dbReference>
<dbReference type="RefSeq" id="WP_261382023.1">
    <property type="nucleotide sequence ID" value="NZ_VOCK01000126.1"/>
</dbReference>
<proteinExistence type="predicted"/>
<dbReference type="EMBL" id="VOCK01000126">
    <property type="protein sequence ID" value="TWQ48304.1"/>
    <property type="molecule type" value="Genomic_DNA"/>
</dbReference>
<dbReference type="Gene3D" id="1.10.530.40">
    <property type="match status" value="1"/>
</dbReference>
<dbReference type="SUPFAM" id="SSF53955">
    <property type="entry name" value="Lysozyme-like"/>
    <property type="match status" value="1"/>
</dbReference>
<keyword evidence="2" id="KW-0081">Bacteriolytic enzyme</keyword>
<dbReference type="GO" id="GO:0042742">
    <property type="term" value="P:defense response to bacterium"/>
    <property type="evidence" value="ECO:0007669"/>
    <property type="project" value="UniProtKB-KW"/>
</dbReference>
<gene>
    <name evidence="4" type="ORF">FQK01_23735</name>
</gene>
<dbReference type="Pfam" id="PF16754">
    <property type="entry name" value="Pesticin"/>
    <property type="match status" value="1"/>
</dbReference>
<sequence>KGYEKIPLLASANLRGDYLQTAIASVAYQYGPGLATATPNFWTQVTTGHWQDAVTNLNDFGDAYDTRRDREAALIQQDITNGSVPVKC</sequence>
<dbReference type="GO" id="GO:0031640">
    <property type="term" value="P:killing of cells of another organism"/>
    <property type="evidence" value="ECO:0007669"/>
    <property type="project" value="UniProtKB-KW"/>
</dbReference>
<evidence type="ECO:0000259" key="3">
    <source>
        <dbReference type="Pfam" id="PF16754"/>
    </source>
</evidence>
<protein>
    <recommendedName>
        <fullName evidence="3">Pesticin C-terminal domain-containing protein</fullName>
    </recommendedName>
</protein>
<evidence type="ECO:0000313" key="5">
    <source>
        <dbReference type="Proteomes" id="UP000320455"/>
    </source>
</evidence>
<dbReference type="InterPro" id="IPR023346">
    <property type="entry name" value="Lysozyme-like_dom_sf"/>
</dbReference>
<accession>A0ABD7S3P1</accession>
<dbReference type="Proteomes" id="UP000320455">
    <property type="component" value="Unassembled WGS sequence"/>
</dbReference>
<reference evidence="5" key="1">
    <citation type="journal article" date="2020" name="Phytopathology">
        <title>Genomic acquisitions in emerging populations of Xanthomonas vasicola pv. vasculorum infecting corn in the U.S. and Argentina.</title>
        <authorList>
            <person name="Perez-Quintero A.L."/>
        </authorList>
    </citation>
    <scope>NUCLEOTIDE SEQUENCE [LARGE SCALE GENOMIC DNA]</scope>
    <source>
        <strain evidence="5">Xvh-L</strain>
    </source>
</reference>
<feature type="domain" description="Pesticin C-terminal" evidence="3">
    <location>
        <begin position="19"/>
        <end position="51"/>
    </location>
</feature>
<keyword evidence="1" id="KW-0929">Antimicrobial</keyword>
<keyword evidence="5" id="KW-1185">Reference proteome</keyword>
<comment type="caution">
    <text evidence="4">The sequence shown here is derived from an EMBL/GenBank/DDBJ whole genome shotgun (WGS) entry which is preliminary data.</text>
</comment>
<dbReference type="InterPro" id="IPR023347">
    <property type="entry name" value="Lysozyme_dom_sf"/>
</dbReference>
<evidence type="ECO:0000313" key="4">
    <source>
        <dbReference type="EMBL" id="TWQ48304.1"/>
    </source>
</evidence>
<feature type="non-terminal residue" evidence="4">
    <location>
        <position position="1"/>
    </location>
</feature>